<protein>
    <submittedName>
        <fullName evidence="2">Uncharacterized protein</fullName>
    </submittedName>
</protein>
<evidence type="ECO:0000256" key="1">
    <source>
        <dbReference type="SAM" id="MobiDB-lite"/>
    </source>
</evidence>
<accession>A0AAV7UML9</accession>
<reference evidence="2" key="1">
    <citation type="journal article" date="2022" name="bioRxiv">
        <title>Sequencing and chromosome-scale assembly of the giantPleurodeles waltlgenome.</title>
        <authorList>
            <person name="Brown T."/>
            <person name="Elewa A."/>
            <person name="Iarovenko S."/>
            <person name="Subramanian E."/>
            <person name="Araus A.J."/>
            <person name="Petzold A."/>
            <person name="Susuki M."/>
            <person name="Suzuki K.-i.T."/>
            <person name="Hayashi T."/>
            <person name="Toyoda A."/>
            <person name="Oliveira C."/>
            <person name="Osipova E."/>
            <person name="Leigh N.D."/>
            <person name="Simon A."/>
            <person name="Yun M.H."/>
        </authorList>
    </citation>
    <scope>NUCLEOTIDE SEQUENCE</scope>
    <source>
        <strain evidence="2">20211129_DDA</strain>
        <tissue evidence="2">Liver</tissue>
    </source>
</reference>
<comment type="caution">
    <text evidence="2">The sequence shown here is derived from an EMBL/GenBank/DDBJ whole genome shotgun (WGS) entry which is preliminary data.</text>
</comment>
<feature type="region of interest" description="Disordered" evidence="1">
    <location>
        <begin position="163"/>
        <end position="188"/>
    </location>
</feature>
<name>A0AAV7UML9_PLEWA</name>
<dbReference type="EMBL" id="JANPWB010000005">
    <property type="protein sequence ID" value="KAJ1189861.1"/>
    <property type="molecule type" value="Genomic_DNA"/>
</dbReference>
<gene>
    <name evidence="2" type="ORF">NDU88_006603</name>
</gene>
<keyword evidence="3" id="KW-1185">Reference proteome</keyword>
<dbReference type="AlphaFoldDB" id="A0AAV7UML9"/>
<sequence>MDGSVAGKSVGCGSRARSGAGAGRPLGAMRTRGQKGAGAACASFSKSARAHQVLLPQAPLAVESEWEQDDQPFEERQLGGAAKMTAPSDLMELSVEEENLMEISIEEGNFSSGEGSHMFMAEQINKAVIIIDSEEEGEVLELQVEDGTGISGQLEGGLLVPSGRGSGQTSRIVSQVGQGVQEWEVEDH</sequence>
<dbReference type="Proteomes" id="UP001066276">
    <property type="component" value="Chromosome 3_1"/>
</dbReference>
<feature type="compositionally biased region" description="Low complexity" evidence="1">
    <location>
        <begin position="9"/>
        <end position="19"/>
    </location>
</feature>
<evidence type="ECO:0000313" key="3">
    <source>
        <dbReference type="Proteomes" id="UP001066276"/>
    </source>
</evidence>
<feature type="compositionally biased region" description="Polar residues" evidence="1">
    <location>
        <begin position="167"/>
        <end position="178"/>
    </location>
</feature>
<feature type="region of interest" description="Disordered" evidence="1">
    <location>
        <begin position="1"/>
        <end position="39"/>
    </location>
</feature>
<evidence type="ECO:0000313" key="2">
    <source>
        <dbReference type="EMBL" id="KAJ1189861.1"/>
    </source>
</evidence>
<proteinExistence type="predicted"/>
<organism evidence="2 3">
    <name type="scientific">Pleurodeles waltl</name>
    <name type="common">Iberian ribbed newt</name>
    <dbReference type="NCBI Taxonomy" id="8319"/>
    <lineage>
        <taxon>Eukaryota</taxon>
        <taxon>Metazoa</taxon>
        <taxon>Chordata</taxon>
        <taxon>Craniata</taxon>
        <taxon>Vertebrata</taxon>
        <taxon>Euteleostomi</taxon>
        <taxon>Amphibia</taxon>
        <taxon>Batrachia</taxon>
        <taxon>Caudata</taxon>
        <taxon>Salamandroidea</taxon>
        <taxon>Salamandridae</taxon>
        <taxon>Pleurodelinae</taxon>
        <taxon>Pleurodeles</taxon>
    </lineage>
</organism>